<dbReference type="RefSeq" id="XP_014153910.1">
    <property type="nucleotide sequence ID" value="XM_014298435.1"/>
</dbReference>
<keyword evidence="2" id="KW-1185">Reference proteome</keyword>
<evidence type="ECO:0000313" key="2">
    <source>
        <dbReference type="Proteomes" id="UP000054560"/>
    </source>
</evidence>
<dbReference type="AlphaFoldDB" id="A0A0L0FVP0"/>
<reference evidence="1 2" key="1">
    <citation type="submission" date="2011-02" db="EMBL/GenBank/DDBJ databases">
        <title>The Genome Sequence of Sphaeroforma arctica JP610.</title>
        <authorList>
            <consortium name="The Broad Institute Genome Sequencing Platform"/>
            <person name="Russ C."/>
            <person name="Cuomo C."/>
            <person name="Young S.K."/>
            <person name="Zeng Q."/>
            <person name="Gargeya S."/>
            <person name="Alvarado L."/>
            <person name="Berlin A."/>
            <person name="Chapman S.B."/>
            <person name="Chen Z."/>
            <person name="Freedman E."/>
            <person name="Gellesch M."/>
            <person name="Goldberg J."/>
            <person name="Griggs A."/>
            <person name="Gujja S."/>
            <person name="Heilman E."/>
            <person name="Heiman D."/>
            <person name="Howarth C."/>
            <person name="Mehta T."/>
            <person name="Neiman D."/>
            <person name="Pearson M."/>
            <person name="Roberts A."/>
            <person name="Saif S."/>
            <person name="Shea T."/>
            <person name="Shenoy N."/>
            <person name="Sisk P."/>
            <person name="Stolte C."/>
            <person name="Sykes S."/>
            <person name="White J."/>
            <person name="Yandava C."/>
            <person name="Burger G."/>
            <person name="Gray M.W."/>
            <person name="Holland P.W.H."/>
            <person name="King N."/>
            <person name="Lang F.B.F."/>
            <person name="Roger A.J."/>
            <person name="Ruiz-Trillo I."/>
            <person name="Haas B."/>
            <person name="Nusbaum C."/>
            <person name="Birren B."/>
        </authorList>
    </citation>
    <scope>NUCLEOTIDE SEQUENCE [LARGE SCALE GENOMIC DNA]</scope>
    <source>
        <strain evidence="1 2">JP610</strain>
    </source>
</reference>
<accession>A0A0L0FVP0</accession>
<dbReference type="EMBL" id="KQ242210">
    <property type="protein sequence ID" value="KNC80008.1"/>
    <property type="molecule type" value="Genomic_DNA"/>
</dbReference>
<dbReference type="eggNOG" id="ENOG502T2A1">
    <property type="taxonomic scope" value="Eukaryota"/>
</dbReference>
<dbReference type="GeneID" id="25908127"/>
<evidence type="ECO:0000313" key="1">
    <source>
        <dbReference type="EMBL" id="KNC80008.1"/>
    </source>
</evidence>
<protein>
    <submittedName>
        <fullName evidence="1">Uncharacterized protein</fullName>
    </submittedName>
</protein>
<sequence>MILHISLDSVSKQKTSSVVRRQEGCLYDQSPAILLDGAGYSQVDGLYIPVENGCDHSHYGEISGEQYWKGYINRDNTVNEPRIMYWDHSSYPSIKGWGVMEGSHHRYHDGANTDSPTSLVLTEWMTRTGYATDPVPTITCIAEYDLPAGSDCTNTQLCASGLVYLSDNSCGVETASLDLAKERGCPSSSVTSNFQPVPASVANVRCCHDTLPCMSNDNNNQCHADVDRDTGGDTCKDTMLYPAGNRLCTSLELASGACCGTECYFNTKPTWILERSHPAPEVAYNGCLTQGQSTPVSDTVSYAAVRCCSLDGLSCKSKIGANNRCPEGVRKADALATCTDAGLRLCTVEELHINNICCSSGCNFDSKFVGTQ</sequence>
<organism evidence="1 2">
    <name type="scientific">Sphaeroforma arctica JP610</name>
    <dbReference type="NCBI Taxonomy" id="667725"/>
    <lineage>
        <taxon>Eukaryota</taxon>
        <taxon>Ichthyosporea</taxon>
        <taxon>Ichthyophonida</taxon>
        <taxon>Sphaeroforma</taxon>
    </lineage>
</organism>
<name>A0A0L0FVP0_9EUKA</name>
<gene>
    <name evidence="1" type="ORF">SARC_07623</name>
</gene>
<dbReference type="Proteomes" id="UP000054560">
    <property type="component" value="Unassembled WGS sequence"/>
</dbReference>
<proteinExistence type="predicted"/>